<organism evidence="1 2">
    <name type="scientific">Sporosarcina thermotolerans</name>
    <dbReference type="NCBI Taxonomy" id="633404"/>
    <lineage>
        <taxon>Bacteria</taxon>
        <taxon>Bacillati</taxon>
        <taxon>Bacillota</taxon>
        <taxon>Bacilli</taxon>
        <taxon>Bacillales</taxon>
        <taxon>Caryophanaceae</taxon>
        <taxon>Sporosarcina</taxon>
    </lineage>
</organism>
<dbReference type="Proteomes" id="UP001271648">
    <property type="component" value="Unassembled WGS sequence"/>
</dbReference>
<protein>
    <recommendedName>
        <fullName evidence="3">HNH endonuclease</fullName>
    </recommendedName>
</protein>
<gene>
    <name evidence="1" type="ORF">QTL97_17545</name>
</gene>
<keyword evidence="2" id="KW-1185">Reference proteome</keyword>
<dbReference type="RefSeq" id="WP_283733132.1">
    <property type="nucleotide sequence ID" value="NZ_CP125968.1"/>
</dbReference>
<comment type="caution">
    <text evidence="1">The sequence shown here is derived from an EMBL/GenBank/DDBJ whole genome shotgun (WGS) entry which is preliminary data.</text>
</comment>
<name>A0AAW9AGC2_9BACL</name>
<proteinExistence type="predicted"/>
<reference evidence="1 2" key="1">
    <citation type="submission" date="2023-06" db="EMBL/GenBank/DDBJ databases">
        <title>Sporosarcina sp. nov., isolated from Korean traditional fermented seafood 'Jeotgal'.</title>
        <authorList>
            <person name="Yang A.I."/>
            <person name="Shin N.-R."/>
        </authorList>
    </citation>
    <scope>NUCLEOTIDE SEQUENCE [LARGE SCALE GENOMIC DNA]</scope>
    <source>
        <strain evidence="1 2">KCTC43456</strain>
    </source>
</reference>
<evidence type="ECO:0008006" key="3">
    <source>
        <dbReference type="Google" id="ProtNLM"/>
    </source>
</evidence>
<accession>A0AAW9AGC2</accession>
<evidence type="ECO:0000313" key="2">
    <source>
        <dbReference type="Proteomes" id="UP001271648"/>
    </source>
</evidence>
<evidence type="ECO:0000313" key="1">
    <source>
        <dbReference type="EMBL" id="MDW0118731.1"/>
    </source>
</evidence>
<dbReference type="EMBL" id="JAUBDJ010000017">
    <property type="protein sequence ID" value="MDW0118731.1"/>
    <property type="molecule type" value="Genomic_DNA"/>
</dbReference>
<dbReference type="AlphaFoldDB" id="A0AAW9AGC2"/>
<sequence length="107" mass="12360">MALNCEVCERDLPNYSANIMVGEWEYPNPVTNVFIICKTCTRNLDRLAGVGKLFHNMWELYWLRDNFSEFHQQVLREEAEGSRVWGRAAKDKLNEIGKTLGSTLPPL</sequence>